<dbReference type="AlphaFoldDB" id="A0A412W177"/>
<evidence type="ECO:0000313" key="4">
    <source>
        <dbReference type="Proteomes" id="UP000283369"/>
    </source>
</evidence>
<dbReference type="Pfam" id="PF18990">
    <property type="entry name" value="DUF5723"/>
    <property type="match status" value="1"/>
</dbReference>
<name>A0A412W177_9BACE</name>
<dbReference type="Proteomes" id="UP000435059">
    <property type="component" value="Unassembled WGS sequence"/>
</dbReference>
<evidence type="ECO:0000313" key="2">
    <source>
        <dbReference type="EMBL" id="KAB6085654.1"/>
    </source>
</evidence>
<organism evidence="3 4">
    <name type="scientific">Bacteroides xylanisolvens</name>
    <dbReference type="NCBI Taxonomy" id="371601"/>
    <lineage>
        <taxon>Bacteria</taxon>
        <taxon>Pseudomonadati</taxon>
        <taxon>Bacteroidota</taxon>
        <taxon>Bacteroidia</taxon>
        <taxon>Bacteroidales</taxon>
        <taxon>Bacteroidaceae</taxon>
        <taxon>Bacteroides</taxon>
    </lineage>
</organism>
<dbReference type="Gene3D" id="2.40.160.60">
    <property type="entry name" value="Outer membrane protein transport protein (OMPP1/FadL/TodX)"/>
    <property type="match status" value="1"/>
</dbReference>
<keyword evidence="5" id="KW-1185">Reference proteome</keyword>
<evidence type="ECO:0000259" key="1">
    <source>
        <dbReference type="Pfam" id="PF18990"/>
    </source>
</evidence>
<sequence length="521" mass="57159">MATNKLLWSSKIIGVFFMMLVCTLSANAQFLRTSYFMEGTHYRQQLNPALTPTKGYFNLPVIGAVNATVGSTSLGYQDIIDIIDDGDDFYKSTDFMNRLKDKNKLNVNFSTEILSAGWYKGKNFWSFNIGLRTDIGANVTKNLFTFLNQMDGEGFEENWRTSNYNLSGQKMNIQAYTEVGLGLSRQINSRLSVGGKVKVLLGIGNMDLKFNKVTMSADIPSDARLAQLQDPAYLAANYNTTNKAQELLNEINKYHASLGISATLESSFKGLELVNGEEPDKKYIDDIDFDAGKIGIAGYGFGIDLGASYKILDNLTVSASILDLGFISWKKGATKIANATSPDININVSDYTKDINVDDLTSNDLGKITDAMTKLQTEAEKYYNRAGSNGDIIDYDMLQMEAKDADKSRKSRLASTLVLGAEYGFFNNKLAVGVLSTTRFVQPDALTELTFSANYRPKSWFNVALSYSAIQSAGKSFGLGLKLGPLFVGTDYMFLGKNSNSVNGFVGVSIPLGGRKANKEG</sequence>
<evidence type="ECO:0000313" key="3">
    <source>
        <dbReference type="EMBL" id="RGV17445.1"/>
    </source>
</evidence>
<dbReference type="RefSeq" id="WP_117809336.1">
    <property type="nucleotide sequence ID" value="NZ_CP072212.1"/>
</dbReference>
<reference evidence="3 4" key="1">
    <citation type="submission" date="2018-08" db="EMBL/GenBank/DDBJ databases">
        <title>A genome reference for cultivated species of the human gut microbiota.</title>
        <authorList>
            <person name="Zou Y."/>
            <person name="Xue W."/>
            <person name="Luo G."/>
        </authorList>
    </citation>
    <scope>NUCLEOTIDE SEQUENCE [LARGE SCALE GENOMIC DNA]</scope>
    <source>
        <strain evidence="3 4">AF14-7</strain>
    </source>
</reference>
<evidence type="ECO:0000313" key="5">
    <source>
        <dbReference type="Proteomes" id="UP000435059"/>
    </source>
</evidence>
<comment type="caution">
    <text evidence="3">The sequence shown here is derived from an EMBL/GenBank/DDBJ whole genome shotgun (WGS) entry which is preliminary data.</text>
</comment>
<dbReference type="EMBL" id="WDES01000028">
    <property type="protein sequence ID" value="KAB6085654.1"/>
    <property type="molecule type" value="Genomic_DNA"/>
</dbReference>
<reference evidence="2 5" key="2">
    <citation type="journal article" date="2019" name="Nat. Med.">
        <title>A library of human gut bacterial isolates paired with longitudinal multiomics data enables mechanistic microbiome research.</title>
        <authorList>
            <person name="Poyet M."/>
            <person name="Groussin M."/>
            <person name="Gibbons S.M."/>
            <person name="Avila-Pacheco J."/>
            <person name="Jiang X."/>
            <person name="Kearney S.M."/>
            <person name="Perrotta A.R."/>
            <person name="Berdy B."/>
            <person name="Zhao S."/>
            <person name="Lieberman T.D."/>
            <person name="Swanson P.K."/>
            <person name="Smith M."/>
            <person name="Roesemann S."/>
            <person name="Alexander J.E."/>
            <person name="Rich S.A."/>
            <person name="Livny J."/>
            <person name="Vlamakis H."/>
            <person name="Clish C."/>
            <person name="Bullock K."/>
            <person name="Deik A."/>
            <person name="Scott J."/>
            <person name="Pierce K.A."/>
            <person name="Xavier R.J."/>
            <person name="Alm E.J."/>
        </authorList>
    </citation>
    <scope>NUCLEOTIDE SEQUENCE [LARGE SCALE GENOMIC DNA]</scope>
    <source>
        <strain evidence="2 5">BIOML-A74</strain>
    </source>
</reference>
<gene>
    <name evidence="3" type="ORF">DWW25_05575</name>
    <name evidence="2" type="ORF">GA574_15720</name>
</gene>
<accession>A0A412W177</accession>
<dbReference type="EMBL" id="QRYV01000010">
    <property type="protein sequence ID" value="RGV17445.1"/>
    <property type="molecule type" value="Genomic_DNA"/>
</dbReference>
<feature type="domain" description="DUF5723" evidence="1">
    <location>
        <begin position="48"/>
        <end position="491"/>
    </location>
</feature>
<protein>
    <recommendedName>
        <fullName evidence="1">DUF5723 domain-containing protein</fullName>
    </recommendedName>
</protein>
<dbReference type="InterPro" id="IPR043781">
    <property type="entry name" value="DUF5723"/>
</dbReference>
<proteinExistence type="predicted"/>
<dbReference type="Proteomes" id="UP000283369">
    <property type="component" value="Unassembled WGS sequence"/>
</dbReference>